<dbReference type="EMBL" id="AP011793">
    <property type="protein sequence ID" value="BAL58098.1"/>
    <property type="molecule type" value="Genomic_DNA"/>
</dbReference>
<accession>H5SPL2</accession>
<reference evidence="1" key="2">
    <citation type="journal article" date="2012" name="PLoS ONE">
        <title>A Deeply Branching Thermophilic Bacterium with an Ancient Acetyl-CoA Pathway Dominates a Subsurface Ecosystem.</title>
        <authorList>
            <person name="Takami H."/>
            <person name="Noguchi H."/>
            <person name="Takaki Y."/>
            <person name="Uchiyama I."/>
            <person name="Toyoda A."/>
            <person name="Nishi S."/>
            <person name="Chee G.-J."/>
            <person name="Arai W."/>
            <person name="Nunoura T."/>
            <person name="Itoh T."/>
            <person name="Hattori M."/>
            <person name="Takai K."/>
        </authorList>
    </citation>
    <scope>NUCLEOTIDE SEQUENCE</scope>
</reference>
<evidence type="ECO:0000313" key="1">
    <source>
        <dbReference type="EMBL" id="BAL58098.1"/>
    </source>
</evidence>
<proteinExistence type="predicted"/>
<name>H5SPL2_9ZZZZ</name>
<reference evidence="1" key="1">
    <citation type="journal article" date="2005" name="Environ. Microbiol.">
        <title>Genetic and functional properties of uncultivated thermophilic crenarchaeotes from a subsurface gold mine as revealed by analysis of genome fragments.</title>
        <authorList>
            <person name="Nunoura T."/>
            <person name="Hirayama H."/>
            <person name="Takami H."/>
            <person name="Oida H."/>
            <person name="Nishi S."/>
            <person name="Shimamura S."/>
            <person name="Suzuki Y."/>
            <person name="Inagaki F."/>
            <person name="Takai K."/>
            <person name="Nealson K.H."/>
            <person name="Horikoshi K."/>
        </authorList>
    </citation>
    <scope>NUCLEOTIDE SEQUENCE</scope>
</reference>
<protein>
    <submittedName>
        <fullName evidence="1">Uncharacterized protein</fullName>
    </submittedName>
</protein>
<gene>
    <name evidence="1" type="ORF">HGMM_F54D01C25</name>
</gene>
<dbReference type="AlphaFoldDB" id="H5SPL2"/>
<organism evidence="1">
    <name type="scientific">uncultured prokaryote</name>
    <dbReference type="NCBI Taxonomy" id="198431"/>
    <lineage>
        <taxon>unclassified sequences</taxon>
        <taxon>environmental samples</taxon>
    </lineage>
</organism>
<sequence>MAGSSGPRRTPPQVSIVPTGHGFAIYVESELVLVVADELDAHHWAKHVVECVNAGERRAAVIRRQLPRVCEAARRHNLHTGYFPSEG</sequence>